<dbReference type="InterPro" id="IPR007129">
    <property type="entry name" value="Ubiqinol_cyt_c_chaperone_CPB3"/>
</dbReference>
<proteinExistence type="inferred from homology"/>
<dbReference type="Proteomes" id="UP000799444">
    <property type="component" value="Unassembled WGS sequence"/>
</dbReference>
<evidence type="ECO:0000256" key="1">
    <source>
        <dbReference type="ARBA" id="ARBA00006407"/>
    </source>
</evidence>
<dbReference type="GO" id="GO:0005739">
    <property type="term" value="C:mitochondrion"/>
    <property type="evidence" value="ECO:0007669"/>
    <property type="project" value="TreeGrafter"/>
</dbReference>
<dbReference type="PANTHER" id="PTHR12184">
    <property type="entry name" value="UBIQUINOL-CYTOCHROME C REDUCTASE COMPLEX ASSEMBLY FACTOR 1 FAMILY MEMBER"/>
    <property type="match status" value="1"/>
</dbReference>
<reference evidence="4" key="1">
    <citation type="journal article" date="2020" name="Stud. Mycol.">
        <title>101 Dothideomycetes genomes: a test case for predicting lifestyles and emergence of pathogens.</title>
        <authorList>
            <person name="Haridas S."/>
            <person name="Albert R."/>
            <person name="Binder M."/>
            <person name="Bloem J."/>
            <person name="Labutti K."/>
            <person name="Salamov A."/>
            <person name="Andreopoulos B."/>
            <person name="Baker S."/>
            <person name="Barry K."/>
            <person name="Bills G."/>
            <person name="Bluhm B."/>
            <person name="Cannon C."/>
            <person name="Castanera R."/>
            <person name="Culley D."/>
            <person name="Daum C."/>
            <person name="Ezra D."/>
            <person name="Gonzalez J."/>
            <person name="Henrissat B."/>
            <person name="Kuo A."/>
            <person name="Liang C."/>
            <person name="Lipzen A."/>
            <person name="Lutzoni F."/>
            <person name="Magnuson J."/>
            <person name="Mondo S."/>
            <person name="Nolan M."/>
            <person name="Ohm R."/>
            <person name="Pangilinan J."/>
            <person name="Park H.-J."/>
            <person name="Ramirez L."/>
            <person name="Alfaro M."/>
            <person name="Sun H."/>
            <person name="Tritt A."/>
            <person name="Yoshinaga Y."/>
            <person name="Zwiers L.-H."/>
            <person name="Turgeon B."/>
            <person name="Goodwin S."/>
            <person name="Spatafora J."/>
            <person name="Crous P."/>
            <person name="Grigoriev I."/>
        </authorList>
    </citation>
    <scope>NUCLEOTIDE SEQUENCE</scope>
    <source>
        <strain evidence="4">CBS 125425</strain>
    </source>
</reference>
<accession>A0A9P4R3B3</accession>
<dbReference type="PANTHER" id="PTHR12184:SF1">
    <property type="entry name" value="UBIQUINOL-CYTOCHROME-C REDUCTASE COMPLEX ASSEMBLY FACTOR 1"/>
    <property type="match status" value="1"/>
</dbReference>
<sequence>MPKGTLSSSSYVVYTLMDKLIEECTKQGAYTIPQARQRGTPIPTDENGAHIGVASGWWYDTLGLQPTFINWSQITFIHVWMLQVRFRMFPEEHAQIYIQHLTNHVFYVAEDQLVVWHNLNSASLRQKFLKDMFAQWRAVLLSYDEALVKGDAVLAAAVWRNLLASREDVDFEKVAQIVAYMRWGLRKLESMTDEEVANDLWEFERDPGMESEAVGRQSPGMRLSDKQASA</sequence>
<dbReference type="AlphaFoldDB" id="A0A9P4R3B3"/>
<evidence type="ECO:0000313" key="4">
    <source>
        <dbReference type="EMBL" id="KAF2736240.1"/>
    </source>
</evidence>
<evidence type="ECO:0000313" key="5">
    <source>
        <dbReference type="Proteomes" id="UP000799444"/>
    </source>
</evidence>
<feature type="region of interest" description="Disordered" evidence="2">
    <location>
        <begin position="208"/>
        <end position="230"/>
    </location>
</feature>
<dbReference type="OrthoDB" id="10253878at2759"/>
<dbReference type="EMBL" id="ML996127">
    <property type="protein sequence ID" value="KAF2736240.1"/>
    <property type="molecule type" value="Genomic_DNA"/>
</dbReference>
<organism evidence="4 5">
    <name type="scientific">Polyplosphaeria fusca</name>
    <dbReference type="NCBI Taxonomy" id="682080"/>
    <lineage>
        <taxon>Eukaryota</taxon>
        <taxon>Fungi</taxon>
        <taxon>Dikarya</taxon>
        <taxon>Ascomycota</taxon>
        <taxon>Pezizomycotina</taxon>
        <taxon>Dothideomycetes</taxon>
        <taxon>Pleosporomycetidae</taxon>
        <taxon>Pleosporales</taxon>
        <taxon>Tetraplosphaeriaceae</taxon>
        <taxon>Polyplosphaeria</taxon>
    </lineage>
</organism>
<protein>
    <submittedName>
        <fullName evidence="4">Ubiquinol cytochrome-c reductase assembly protein Cbp3</fullName>
    </submittedName>
</protein>
<comment type="caution">
    <text evidence="4">The sequence shown here is derived from an EMBL/GenBank/DDBJ whole genome shotgun (WGS) entry which is preliminary data.</text>
</comment>
<keyword evidence="5" id="KW-1185">Reference proteome</keyword>
<evidence type="ECO:0000259" key="3">
    <source>
        <dbReference type="Pfam" id="PF03981"/>
    </source>
</evidence>
<evidence type="ECO:0000256" key="2">
    <source>
        <dbReference type="SAM" id="MobiDB-lite"/>
    </source>
</evidence>
<comment type="similarity">
    <text evidence="1">Belongs to the CBP3 family.</text>
</comment>
<feature type="domain" description="Ubiquinol-cytochrome c chaperone" evidence="3">
    <location>
        <begin position="61"/>
        <end position="199"/>
    </location>
</feature>
<name>A0A9P4R3B3_9PLEO</name>
<gene>
    <name evidence="4" type="ORF">EJ04DRAFT_522187</name>
</gene>
<dbReference type="GO" id="GO:0034551">
    <property type="term" value="P:mitochondrial respiratory chain complex III assembly"/>
    <property type="evidence" value="ECO:0007669"/>
    <property type="project" value="TreeGrafter"/>
</dbReference>
<dbReference type="Pfam" id="PF03981">
    <property type="entry name" value="Ubiq_cyt_C_chap"/>
    <property type="match status" value="1"/>
</dbReference>
<dbReference type="InterPro" id="IPR021150">
    <property type="entry name" value="Ubiq_cyt_c_chap"/>
</dbReference>